<dbReference type="AlphaFoldDB" id="Q8CKW4"/>
<dbReference type="KEGG" id="ypk:y2738"/>
<dbReference type="HOGENOM" id="CLU_3142487_0_0_6"/>
<dbReference type="Proteomes" id="UP000002490">
    <property type="component" value="Chromosome"/>
</dbReference>
<proteinExistence type="predicted"/>
<dbReference type="EMBL" id="AE009952">
    <property type="protein sequence ID" value="AAM86291.1"/>
    <property type="molecule type" value="Genomic_DNA"/>
</dbReference>
<name>Q8CKW4_YERPE</name>
<evidence type="ECO:0000313" key="2">
    <source>
        <dbReference type="Proteomes" id="UP000002490"/>
    </source>
</evidence>
<sequence length="49" mass="5957">MHWQRAGFIGREPIKALLNYHLLQTQPHQWLSLQGPYRQDQYTTIYLMN</sequence>
<protein>
    <submittedName>
        <fullName evidence="1">Uncharacterized protein</fullName>
    </submittedName>
</protein>
<reference evidence="1 2" key="1">
    <citation type="journal article" date="2002" name="J. Bacteriol.">
        <title>Genome sequence of Yersinia pestis KIM.</title>
        <authorList>
            <person name="Deng W."/>
            <person name="Burland V."/>
            <person name="Plunkett G.III."/>
            <person name="Boutin A."/>
            <person name="Mayhew G.F."/>
            <person name="Liss P."/>
            <person name="Perna N.T."/>
            <person name="Rose D.J."/>
            <person name="Mau B."/>
            <person name="Zhou S."/>
            <person name="Schwartz D.C."/>
            <person name="Fetherston J.D."/>
            <person name="Lindler L.E."/>
            <person name="Brubaker R.R."/>
            <person name="Plana G.V."/>
            <person name="Straley S.C."/>
            <person name="McDonough K.A."/>
            <person name="Nilles M.L."/>
            <person name="Matson J.S."/>
            <person name="Blattner F.R."/>
            <person name="Perry R.D."/>
        </authorList>
    </citation>
    <scope>NUCLEOTIDE SEQUENCE [LARGE SCALE GENOMIC DNA]</scope>
    <source>
        <strain evidence="2">KIM10+ / Biovar Mediaevalis</strain>
    </source>
</reference>
<accession>Q8CKW4</accession>
<evidence type="ECO:0000313" key="1">
    <source>
        <dbReference type="EMBL" id="AAM86291.1"/>
    </source>
</evidence>
<organism evidence="1 2">
    <name type="scientific">Yersinia pestis</name>
    <dbReference type="NCBI Taxonomy" id="632"/>
    <lineage>
        <taxon>Bacteria</taxon>
        <taxon>Pseudomonadati</taxon>
        <taxon>Pseudomonadota</taxon>
        <taxon>Gammaproteobacteria</taxon>
        <taxon>Enterobacterales</taxon>
        <taxon>Yersiniaceae</taxon>
        <taxon>Yersinia</taxon>
    </lineage>
</organism>
<gene>
    <name evidence="1" type="ordered locus">y2738</name>
</gene>